<evidence type="ECO:0000256" key="5">
    <source>
        <dbReference type="ARBA" id="ARBA00022705"/>
    </source>
</evidence>
<evidence type="ECO:0000256" key="2">
    <source>
        <dbReference type="ARBA" id="ARBA00022515"/>
    </source>
</evidence>
<sequence length="402" mass="46300">MDYVSEIKNRLSMPELVKRMGFDMTASGMIKSIYKEEKTPSLKIYDSYFVDFSQSGDKKGDVIQFYQDYYRCDFPTALKELCGICGISYSGSDHVSTNHYKGPRKIAFNKVLNRAIPECLSEDEKDFYFTSMGKTFDYADDYEVEDGSELHKKILDYEKRVIKYLRAMRFQNNINILSSFVEYLWKIGLSDDVRDYLIEERKLPLEVLNKFMICSVNNYFETSGHFKKAFALGDLQRAGLFNEKGNFIFNKHKIIIPYLWKGWVAYVRGRYFAEGSSESNGAKYIGLCNDALGVNSPKRFFNSDVFLKSLPGEKIYIVEGEFDTIALTSLGYKVFGIPGVGNLPSEKWLKKLVDYDVVVCVDTDDAGKKLTEKLIELFNGYKKEIKIKELPNKDINEFIKNG</sequence>
<keyword evidence="3" id="KW-0808">Transferase</keyword>
<dbReference type="PANTHER" id="PTHR30313">
    <property type="entry name" value="DNA PRIMASE"/>
    <property type="match status" value="1"/>
</dbReference>
<dbReference type="Gene3D" id="3.90.580.10">
    <property type="entry name" value="Zinc finger, CHC2-type domain"/>
    <property type="match status" value="1"/>
</dbReference>
<name>A0A6M3KEJ5_9ZZZZ</name>
<dbReference type="GO" id="GO:0016779">
    <property type="term" value="F:nucleotidyltransferase activity"/>
    <property type="evidence" value="ECO:0007669"/>
    <property type="project" value="UniProtKB-KW"/>
</dbReference>
<dbReference type="GO" id="GO:0006269">
    <property type="term" value="P:DNA replication, synthesis of primer"/>
    <property type="evidence" value="ECO:0007669"/>
    <property type="project" value="UniProtKB-KW"/>
</dbReference>
<dbReference type="PANTHER" id="PTHR30313:SF2">
    <property type="entry name" value="DNA PRIMASE"/>
    <property type="match status" value="1"/>
</dbReference>
<keyword evidence="8" id="KW-0413">Isomerase</keyword>
<dbReference type="InterPro" id="IPR036977">
    <property type="entry name" value="DNA_primase_Znf_CHC2"/>
</dbReference>
<dbReference type="Gene3D" id="3.40.1360.10">
    <property type="match status" value="1"/>
</dbReference>
<dbReference type="SUPFAM" id="SSF56731">
    <property type="entry name" value="DNA primase core"/>
    <property type="match status" value="1"/>
</dbReference>
<evidence type="ECO:0000256" key="6">
    <source>
        <dbReference type="ARBA" id="ARBA00023163"/>
    </source>
</evidence>
<dbReference type="AlphaFoldDB" id="A0A6M3KEJ5"/>
<dbReference type="GO" id="GO:1990077">
    <property type="term" value="C:primosome complex"/>
    <property type="evidence" value="ECO:0007669"/>
    <property type="project" value="UniProtKB-KW"/>
</dbReference>
<evidence type="ECO:0000256" key="4">
    <source>
        <dbReference type="ARBA" id="ARBA00022695"/>
    </source>
</evidence>
<accession>A0A6M3KEJ5</accession>
<evidence type="ECO:0000256" key="3">
    <source>
        <dbReference type="ARBA" id="ARBA00022679"/>
    </source>
</evidence>
<reference evidence="8" key="1">
    <citation type="submission" date="2020-03" db="EMBL/GenBank/DDBJ databases">
        <title>The deep terrestrial virosphere.</title>
        <authorList>
            <person name="Holmfeldt K."/>
            <person name="Nilsson E."/>
            <person name="Simone D."/>
            <person name="Lopez-Fernandez M."/>
            <person name="Wu X."/>
            <person name="de Brujin I."/>
            <person name="Lundin D."/>
            <person name="Andersson A."/>
            <person name="Bertilsson S."/>
            <person name="Dopson M."/>
        </authorList>
    </citation>
    <scope>NUCLEOTIDE SEQUENCE</scope>
    <source>
        <strain evidence="8">MM415A00812</strain>
    </source>
</reference>
<dbReference type="EMBL" id="MT142400">
    <property type="protein sequence ID" value="QJA79948.1"/>
    <property type="molecule type" value="Genomic_DNA"/>
</dbReference>
<dbReference type="Pfam" id="PF13155">
    <property type="entry name" value="Toprim_2"/>
    <property type="match status" value="1"/>
</dbReference>
<keyword evidence="6" id="KW-0804">Transcription</keyword>
<dbReference type="GO" id="GO:0008270">
    <property type="term" value="F:zinc ion binding"/>
    <property type="evidence" value="ECO:0007669"/>
    <property type="project" value="InterPro"/>
</dbReference>
<dbReference type="InterPro" id="IPR006171">
    <property type="entry name" value="TOPRIM_dom"/>
</dbReference>
<dbReference type="InterPro" id="IPR050219">
    <property type="entry name" value="DnaG_primase"/>
</dbReference>
<dbReference type="GO" id="GO:0016853">
    <property type="term" value="F:isomerase activity"/>
    <property type="evidence" value="ECO:0007669"/>
    <property type="project" value="UniProtKB-KW"/>
</dbReference>
<dbReference type="Gene3D" id="3.90.980.10">
    <property type="entry name" value="DNA primase, catalytic core, N-terminal domain"/>
    <property type="match status" value="1"/>
</dbReference>
<dbReference type="PROSITE" id="PS50880">
    <property type="entry name" value="TOPRIM"/>
    <property type="match status" value="1"/>
</dbReference>
<evidence type="ECO:0000256" key="1">
    <source>
        <dbReference type="ARBA" id="ARBA00022478"/>
    </source>
</evidence>
<keyword evidence="4" id="KW-0548">Nucleotidyltransferase</keyword>
<dbReference type="SUPFAM" id="SSF57783">
    <property type="entry name" value="Zinc beta-ribbon"/>
    <property type="match status" value="1"/>
</dbReference>
<keyword evidence="2" id="KW-0639">Primosome</keyword>
<dbReference type="InterPro" id="IPR037068">
    <property type="entry name" value="DNA_primase_core_N_sf"/>
</dbReference>
<proteinExistence type="predicted"/>
<dbReference type="SMART" id="SM00493">
    <property type="entry name" value="TOPRIM"/>
    <property type="match status" value="1"/>
</dbReference>
<gene>
    <name evidence="8" type="ORF">MM415A00812_0003</name>
</gene>
<organism evidence="8">
    <name type="scientific">viral metagenome</name>
    <dbReference type="NCBI Taxonomy" id="1070528"/>
    <lineage>
        <taxon>unclassified sequences</taxon>
        <taxon>metagenomes</taxon>
        <taxon>organismal metagenomes</taxon>
    </lineage>
</organism>
<protein>
    <submittedName>
        <fullName evidence="8">Putative DNA topoisomerase-primase</fullName>
    </submittedName>
</protein>
<dbReference type="GO" id="GO:0005737">
    <property type="term" value="C:cytoplasm"/>
    <property type="evidence" value="ECO:0007669"/>
    <property type="project" value="TreeGrafter"/>
</dbReference>
<keyword evidence="1" id="KW-0240">DNA-directed RNA polymerase</keyword>
<keyword evidence="5" id="KW-0235">DNA replication</keyword>
<dbReference type="GO" id="GO:0003677">
    <property type="term" value="F:DNA binding"/>
    <property type="evidence" value="ECO:0007669"/>
    <property type="project" value="InterPro"/>
</dbReference>
<feature type="domain" description="Toprim" evidence="7">
    <location>
        <begin position="313"/>
        <end position="391"/>
    </location>
</feature>
<dbReference type="GO" id="GO:0000428">
    <property type="term" value="C:DNA-directed RNA polymerase complex"/>
    <property type="evidence" value="ECO:0007669"/>
    <property type="project" value="UniProtKB-KW"/>
</dbReference>
<evidence type="ECO:0000259" key="7">
    <source>
        <dbReference type="PROSITE" id="PS50880"/>
    </source>
</evidence>
<evidence type="ECO:0000313" key="8">
    <source>
        <dbReference type="EMBL" id="QJA79948.1"/>
    </source>
</evidence>